<dbReference type="STRING" id="686832.A0A0C3CQP4"/>
<protein>
    <submittedName>
        <fullName evidence="2">Uncharacterized protein</fullName>
    </submittedName>
</protein>
<proteinExistence type="predicted"/>
<dbReference type="OrthoDB" id="3229989at2759"/>
<dbReference type="HOGENOM" id="CLU_1816509_0_0_1"/>
<sequence length="146" mass="16298">MDKLLAPHTPEATAHNHITENSFTWHTDQPSVDESLIAGCASYRAFDRYLSGNDIFLLPRTRSELESILRRYAYDAIHNAIASSRSPLQTGGYSRVCHLAEQSIRDVLHTGDNVDILLALHRPASTNASNHESDDCNTRPITTKLK</sequence>
<reference evidence="2 3" key="1">
    <citation type="submission" date="2014-04" db="EMBL/GenBank/DDBJ databases">
        <authorList>
            <consortium name="DOE Joint Genome Institute"/>
            <person name="Kuo A."/>
            <person name="Gay G."/>
            <person name="Dore J."/>
            <person name="Kohler A."/>
            <person name="Nagy L.G."/>
            <person name="Floudas D."/>
            <person name="Copeland A."/>
            <person name="Barry K.W."/>
            <person name="Cichocki N."/>
            <person name="Veneault-Fourrey C."/>
            <person name="LaButti K."/>
            <person name="Lindquist E.A."/>
            <person name="Lipzen A."/>
            <person name="Lundell T."/>
            <person name="Morin E."/>
            <person name="Murat C."/>
            <person name="Sun H."/>
            <person name="Tunlid A."/>
            <person name="Henrissat B."/>
            <person name="Grigoriev I.V."/>
            <person name="Hibbett D.S."/>
            <person name="Martin F."/>
            <person name="Nordberg H.P."/>
            <person name="Cantor M.N."/>
            <person name="Hua S.X."/>
        </authorList>
    </citation>
    <scope>NUCLEOTIDE SEQUENCE [LARGE SCALE GENOMIC DNA]</scope>
    <source>
        <strain evidence="3">h7</strain>
    </source>
</reference>
<dbReference type="AlphaFoldDB" id="A0A0C3CQP4"/>
<gene>
    <name evidence="2" type="ORF">M413DRAFT_441248</name>
</gene>
<organism evidence="2 3">
    <name type="scientific">Hebeloma cylindrosporum</name>
    <dbReference type="NCBI Taxonomy" id="76867"/>
    <lineage>
        <taxon>Eukaryota</taxon>
        <taxon>Fungi</taxon>
        <taxon>Dikarya</taxon>
        <taxon>Basidiomycota</taxon>
        <taxon>Agaricomycotina</taxon>
        <taxon>Agaricomycetes</taxon>
        <taxon>Agaricomycetidae</taxon>
        <taxon>Agaricales</taxon>
        <taxon>Agaricineae</taxon>
        <taxon>Hymenogastraceae</taxon>
        <taxon>Hebeloma</taxon>
    </lineage>
</organism>
<name>A0A0C3CQP4_HEBCY</name>
<evidence type="ECO:0000313" key="2">
    <source>
        <dbReference type="EMBL" id="KIM46176.1"/>
    </source>
</evidence>
<dbReference type="EMBL" id="KN831771">
    <property type="protein sequence ID" value="KIM46176.1"/>
    <property type="molecule type" value="Genomic_DNA"/>
</dbReference>
<evidence type="ECO:0000256" key="1">
    <source>
        <dbReference type="SAM" id="MobiDB-lite"/>
    </source>
</evidence>
<accession>A0A0C3CQP4</accession>
<keyword evidence="3" id="KW-1185">Reference proteome</keyword>
<reference evidence="3" key="2">
    <citation type="submission" date="2015-01" db="EMBL/GenBank/DDBJ databases">
        <title>Evolutionary Origins and Diversification of the Mycorrhizal Mutualists.</title>
        <authorList>
            <consortium name="DOE Joint Genome Institute"/>
            <consortium name="Mycorrhizal Genomics Consortium"/>
            <person name="Kohler A."/>
            <person name="Kuo A."/>
            <person name="Nagy L.G."/>
            <person name="Floudas D."/>
            <person name="Copeland A."/>
            <person name="Barry K.W."/>
            <person name="Cichocki N."/>
            <person name="Veneault-Fourrey C."/>
            <person name="LaButti K."/>
            <person name="Lindquist E.A."/>
            <person name="Lipzen A."/>
            <person name="Lundell T."/>
            <person name="Morin E."/>
            <person name="Murat C."/>
            <person name="Riley R."/>
            <person name="Ohm R."/>
            <person name="Sun H."/>
            <person name="Tunlid A."/>
            <person name="Henrissat B."/>
            <person name="Grigoriev I.V."/>
            <person name="Hibbett D.S."/>
            <person name="Martin F."/>
        </authorList>
    </citation>
    <scope>NUCLEOTIDE SEQUENCE [LARGE SCALE GENOMIC DNA]</scope>
    <source>
        <strain evidence="3">h7</strain>
    </source>
</reference>
<dbReference type="Proteomes" id="UP000053424">
    <property type="component" value="Unassembled WGS sequence"/>
</dbReference>
<feature type="region of interest" description="Disordered" evidence="1">
    <location>
        <begin position="126"/>
        <end position="146"/>
    </location>
</feature>
<evidence type="ECO:0000313" key="3">
    <source>
        <dbReference type="Proteomes" id="UP000053424"/>
    </source>
</evidence>